<gene>
    <name evidence="1" type="ORF">A6X21_22670</name>
</gene>
<name>A0A1C3EDF5_9PLAN</name>
<reference evidence="1 2" key="1">
    <citation type="submission" date="2016-05" db="EMBL/GenBank/DDBJ databases">
        <title>Genomic and physiological characterization of Planctopirus sp. isolated from fresh water lake.</title>
        <authorList>
            <person name="Subhash Y."/>
            <person name="Ramana C."/>
        </authorList>
    </citation>
    <scope>NUCLEOTIDE SEQUENCE [LARGE SCALE GENOMIC DNA]</scope>
    <source>
        <strain evidence="1 2">JC280</strain>
    </source>
</reference>
<dbReference type="AlphaFoldDB" id="A0A1C3EDF5"/>
<protein>
    <submittedName>
        <fullName evidence="1">Uncharacterized protein</fullName>
    </submittedName>
</protein>
<evidence type="ECO:0000313" key="1">
    <source>
        <dbReference type="EMBL" id="ODA31276.1"/>
    </source>
</evidence>
<keyword evidence="2" id="KW-1185">Reference proteome</keyword>
<dbReference type="Proteomes" id="UP000094828">
    <property type="component" value="Unassembled WGS sequence"/>
</dbReference>
<accession>A0A1C3EDF5</accession>
<comment type="caution">
    <text evidence="1">The sequence shown here is derived from an EMBL/GenBank/DDBJ whole genome shotgun (WGS) entry which is preliminary data.</text>
</comment>
<sequence>MPPHPTDACYCDIIEAGVRNIRRLAVASDFSKIACEADHLAFVSTLLGRYLLYCVHGTGFDESLHSRYWNEVRPLYMQRASSDSIEEMDTAWNLLAFSFGIEYKAQ</sequence>
<dbReference type="EMBL" id="LYDR01000090">
    <property type="protein sequence ID" value="ODA31276.1"/>
    <property type="molecule type" value="Genomic_DNA"/>
</dbReference>
<evidence type="ECO:0000313" key="2">
    <source>
        <dbReference type="Proteomes" id="UP000094828"/>
    </source>
</evidence>
<proteinExistence type="predicted"/>
<organism evidence="1 2">
    <name type="scientific">Planctopirus hydrillae</name>
    <dbReference type="NCBI Taxonomy" id="1841610"/>
    <lineage>
        <taxon>Bacteria</taxon>
        <taxon>Pseudomonadati</taxon>
        <taxon>Planctomycetota</taxon>
        <taxon>Planctomycetia</taxon>
        <taxon>Planctomycetales</taxon>
        <taxon>Planctomycetaceae</taxon>
        <taxon>Planctopirus</taxon>
    </lineage>
</organism>